<evidence type="ECO:0000313" key="2">
    <source>
        <dbReference type="Proteomes" id="UP001179952"/>
    </source>
</evidence>
<organism evidence="1 2">
    <name type="scientific">Acorus gramineus</name>
    <name type="common">Dwarf sweet flag</name>
    <dbReference type="NCBI Taxonomy" id="55184"/>
    <lineage>
        <taxon>Eukaryota</taxon>
        <taxon>Viridiplantae</taxon>
        <taxon>Streptophyta</taxon>
        <taxon>Embryophyta</taxon>
        <taxon>Tracheophyta</taxon>
        <taxon>Spermatophyta</taxon>
        <taxon>Magnoliopsida</taxon>
        <taxon>Liliopsida</taxon>
        <taxon>Acoraceae</taxon>
        <taxon>Acorus</taxon>
    </lineage>
</organism>
<dbReference type="Proteomes" id="UP001179952">
    <property type="component" value="Unassembled WGS sequence"/>
</dbReference>
<sequence length="69" mass="7746">MYYSPVVVSFWCELTSYDDFLSGLQTHGHEKQFATAVLESRGITDTLLLYPGGFCILLGAQDFAYEMVV</sequence>
<protein>
    <submittedName>
        <fullName evidence="1">Uncharacterized protein</fullName>
    </submittedName>
</protein>
<name>A0AAV9B3H1_ACOGR</name>
<evidence type="ECO:0000313" key="1">
    <source>
        <dbReference type="EMBL" id="KAK1270917.1"/>
    </source>
</evidence>
<comment type="caution">
    <text evidence="1">The sequence shown here is derived from an EMBL/GenBank/DDBJ whole genome shotgun (WGS) entry which is preliminary data.</text>
</comment>
<accession>A0AAV9B3H1</accession>
<keyword evidence="2" id="KW-1185">Reference proteome</keyword>
<gene>
    <name evidence="1" type="ORF">QJS04_geneDACA007731</name>
</gene>
<proteinExistence type="predicted"/>
<reference evidence="1" key="1">
    <citation type="journal article" date="2023" name="Nat. Commun.">
        <title>Diploid and tetraploid genomes of Acorus and the evolution of monocots.</title>
        <authorList>
            <person name="Ma L."/>
            <person name="Liu K.W."/>
            <person name="Li Z."/>
            <person name="Hsiao Y.Y."/>
            <person name="Qi Y."/>
            <person name="Fu T."/>
            <person name="Tang G.D."/>
            <person name="Zhang D."/>
            <person name="Sun W.H."/>
            <person name="Liu D.K."/>
            <person name="Li Y."/>
            <person name="Chen G.Z."/>
            <person name="Liu X.D."/>
            <person name="Liao X.Y."/>
            <person name="Jiang Y.T."/>
            <person name="Yu X."/>
            <person name="Hao Y."/>
            <person name="Huang J."/>
            <person name="Zhao X.W."/>
            <person name="Ke S."/>
            <person name="Chen Y.Y."/>
            <person name="Wu W.L."/>
            <person name="Hsu J.L."/>
            <person name="Lin Y.F."/>
            <person name="Huang M.D."/>
            <person name="Li C.Y."/>
            <person name="Huang L."/>
            <person name="Wang Z.W."/>
            <person name="Zhao X."/>
            <person name="Zhong W.Y."/>
            <person name="Peng D.H."/>
            <person name="Ahmad S."/>
            <person name="Lan S."/>
            <person name="Zhang J.S."/>
            <person name="Tsai W.C."/>
            <person name="Van de Peer Y."/>
            <person name="Liu Z.J."/>
        </authorList>
    </citation>
    <scope>NUCLEOTIDE SEQUENCE</scope>
    <source>
        <strain evidence="1">SCP</strain>
    </source>
</reference>
<dbReference type="AlphaFoldDB" id="A0AAV9B3H1"/>
<reference evidence="1" key="2">
    <citation type="submission" date="2023-06" db="EMBL/GenBank/DDBJ databases">
        <authorList>
            <person name="Ma L."/>
            <person name="Liu K.-W."/>
            <person name="Li Z."/>
            <person name="Hsiao Y.-Y."/>
            <person name="Qi Y."/>
            <person name="Fu T."/>
            <person name="Tang G."/>
            <person name="Zhang D."/>
            <person name="Sun W.-H."/>
            <person name="Liu D.-K."/>
            <person name="Li Y."/>
            <person name="Chen G.-Z."/>
            <person name="Liu X.-D."/>
            <person name="Liao X.-Y."/>
            <person name="Jiang Y.-T."/>
            <person name="Yu X."/>
            <person name="Hao Y."/>
            <person name="Huang J."/>
            <person name="Zhao X.-W."/>
            <person name="Ke S."/>
            <person name="Chen Y.-Y."/>
            <person name="Wu W.-L."/>
            <person name="Hsu J.-L."/>
            <person name="Lin Y.-F."/>
            <person name="Huang M.-D."/>
            <person name="Li C.-Y."/>
            <person name="Huang L."/>
            <person name="Wang Z.-W."/>
            <person name="Zhao X."/>
            <person name="Zhong W.-Y."/>
            <person name="Peng D.-H."/>
            <person name="Ahmad S."/>
            <person name="Lan S."/>
            <person name="Zhang J.-S."/>
            <person name="Tsai W.-C."/>
            <person name="Van De Peer Y."/>
            <person name="Liu Z.-J."/>
        </authorList>
    </citation>
    <scope>NUCLEOTIDE SEQUENCE</scope>
    <source>
        <strain evidence="1">SCP</strain>
        <tissue evidence="1">Leaves</tissue>
    </source>
</reference>
<dbReference type="EMBL" id="JAUJYN010000005">
    <property type="protein sequence ID" value="KAK1270917.1"/>
    <property type="molecule type" value="Genomic_DNA"/>
</dbReference>